<gene>
    <name evidence="1" type="ORF">Tci_921065</name>
</gene>
<organism evidence="1">
    <name type="scientific">Tanacetum cinerariifolium</name>
    <name type="common">Dalmatian daisy</name>
    <name type="synonym">Chrysanthemum cinerariifolium</name>
    <dbReference type="NCBI Taxonomy" id="118510"/>
    <lineage>
        <taxon>Eukaryota</taxon>
        <taxon>Viridiplantae</taxon>
        <taxon>Streptophyta</taxon>
        <taxon>Embryophyta</taxon>
        <taxon>Tracheophyta</taxon>
        <taxon>Spermatophyta</taxon>
        <taxon>Magnoliopsida</taxon>
        <taxon>eudicotyledons</taxon>
        <taxon>Gunneridae</taxon>
        <taxon>Pentapetalae</taxon>
        <taxon>asterids</taxon>
        <taxon>campanulids</taxon>
        <taxon>Asterales</taxon>
        <taxon>Asteraceae</taxon>
        <taxon>Asteroideae</taxon>
        <taxon>Anthemideae</taxon>
        <taxon>Anthemidinae</taxon>
        <taxon>Tanacetum</taxon>
    </lineage>
</organism>
<comment type="caution">
    <text evidence="1">The sequence shown here is derived from an EMBL/GenBank/DDBJ whole genome shotgun (WGS) entry which is preliminary data.</text>
</comment>
<dbReference type="EMBL" id="BKCJ011735881">
    <property type="protein sequence ID" value="GFD49096.1"/>
    <property type="molecule type" value="Genomic_DNA"/>
</dbReference>
<accession>A0A699WU40</accession>
<reference evidence="1" key="1">
    <citation type="journal article" date="2019" name="Sci. Rep.">
        <title>Draft genome of Tanacetum cinerariifolium, the natural source of mosquito coil.</title>
        <authorList>
            <person name="Yamashiro T."/>
            <person name="Shiraishi A."/>
            <person name="Satake H."/>
            <person name="Nakayama K."/>
        </authorList>
    </citation>
    <scope>NUCLEOTIDE SEQUENCE</scope>
</reference>
<proteinExistence type="predicted"/>
<name>A0A699WU40_TANCI</name>
<protein>
    <submittedName>
        <fullName evidence="1">Uncharacterized protein</fullName>
    </submittedName>
</protein>
<sequence>GRAGLPEAPPSPGNKGNGIFWRTAKALLKGSEEIVSCSAGHAGASSQVQEERARR</sequence>
<dbReference type="AlphaFoldDB" id="A0A699WU40"/>
<evidence type="ECO:0000313" key="1">
    <source>
        <dbReference type="EMBL" id="GFD49096.1"/>
    </source>
</evidence>
<feature type="non-terminal residue" evidence="1">
    <location>
        <position position="1"/>
    </location>
</feature>